<evidence type="ECO:0000256" key="9">
    <source>
        <dbReference type="ARBA" id="ARBA00022842"/>
    </source>
</evidence>
<keyword evidence="10" id="KW-0443">Lipid metabolism</keyword>
<evidence type="ECO:0000256" key="10">
    <source>
        <dbReference type="ARBA" id="ARBA00023098"/>
    </source>
</evidence>
<dbReference type="InterPro" id="IPR001206">
    <property type="entry name" value="Diacylglycerol_kinase_cat_dom"/>
</dbReference>
<dbReference type="Gene3D" id="3.40.50.10330">
    <property type="entry name" value="Probable inorganic polyphosphate/atp-NAD kinase, domain 1"/>
    <property type="match status" value="1"/>
</dbReference>
<dbReference type="PROSITE" id="PS50146">
    <property type="entry name" value="DAGK"/>
    <property type="match status" value="1"/>
</dbReference>
<comment type="cofactor">
    <cofactor evidence="1">
        <name>Mg(2+)</name>
        <dbReference type="ChEBI" id="CHEBI:18420"/>
    </cofactor>
</comment>
<keyword evidence="12" id="KW-1208">Phospholipid metabolism</keyword>
<evidence type="ECO:0000256" key="3">
    <source>
        <dbReference type="ARBA" id="ARBA00022516"/>
    </source>
</evidence>
<keyword evidence="9" id="KW-0460">Magnesium</keyword>
<dbReference type="Pfam" id="PF19279">
    <property type="entry name" value="YegS_C"/>
    <property type="match status" value="1"/>
</dbReference>
<dbReference type="InterPro" id="IPR017438">
    <property type="entry name" value="ATP-NAD_kinase_N"/>
</dbReference>
<gene>
    <name evidence="14" type="ORF">CUESP1_3169</name>
</gene>
<keyword evidence="4" id="KW-0808">Transferase</keyword>
<dbReference type="InterPro" id="IPR050187">
    <property type="entry name" value="Lipid_Phosphate_FormReg"/>
</dbReference>
<keyword evidence="3" id="KW-0444">Lipid biosynthesis</keyword>
<evidence type="ECO:0000256" key="11">
    <source>
        <dbReference type="ARBA" id="ARBA00023209"/>
    </source>
</evidence>
<reference evidence="14 15" key="1">
    <citation type="submission" date="2016-11" db="EMBL/GenBank/DDBJ databases">
        <authorList>
            <person name="Manzoor S."/>
        </authorList>
    </citation>
    <scope>NUCLEOTIDE SEQUENCE [LARGE SCALE GENOMIC DNA]</scope>
    <source>
        <strain evidence="14">Clostridium ultunense strain Esp</strain>
    </source>
</reference>
<proteinExistence type="inferred from homology"/>
<protein>
    <submittedName>
        <fullName evidence="14">Diacylglycerol kinase catalytic region</fullName>
    </submittedName>
</protein>
<evidence type="ECO:0000256" key="6">
    <source>
        <dbReference type="ARBA" id="ARBA00022741"/>
    </source>
</evidence>
<dbReference type="Pfam" id="PF00781">
    <property type="entry name" value="DAGK_cat"/>
    <property type="match status" value="1"/>
</dbReference>
<dbReference type="PANTHER" id="PTHR12358">
    <property type="entry name" value="SPHINGOSINE KINASE"/>
    <property type="match status" value="1"/>
</dbReference>
<accession>M1Z2L2</accession>
<feature type="domain" description="DAGKc" evidence="13">
    <location>
        <begin position="1"/>
        <end position="131"/>
    </location>
</feature>
<dbReference type="InterPro" id="IPR005218">
    <property type="entry name" value="Diacylglycerol/lipid_kinase"/>
</dbReference>
<dbReference type="Proteomes" id="UP000245423">
    <property type="component" value="Chromosome 1"/>
</dbReference>
<evidence type="ECO:0000256" key="5">
    <source>
        <dbReference type="ARBA" id="ARBA00022723"/>
    </source>
</evidence>
<keyword evidence="11" id="KW-0594">Phospholipid biosynthesis</keyword>
<evidence type="ECO:0000256" key="4">
    <source>
        <dbReference type="ARBA" id="ARBA00022679"/>
    </source>
</evidence>
<dbReference type="InterPro" id="IPR016064">
    <property type="entry name" value="NAD/diacylglycerol_kinase_sf"/>
</dbReference>
<dbReference type="Gene3D" id="2.60.200.40">
    <property type="match status" value="1"/>
</dbReference>
<organism evidence="14 15">
    <name type="scientific">[Clostridium] ultunense Esp</name>
    <dbReference type="NCBI Taxonomy" id="1288971"/>
    <lineage>
        <taxon>Bacteria</taxon>
        <taxon>Bacillati</taxon>
        <taxon>Bacillota</taxon>
        <taxon>Tissierellia</taxon>
        <taxon>Tissierellales</taxon>
        <taxon>Tepidimicrobiaceae</taxon>
        <taxon>Schnuerera</taxon>
    </lineage>
</organism>
<dbReference type="AlphaFoldDB" id="M1Z2L2"/>
<name>M1Z2L2_9FIRM</name>
<keyword evidence="5" id="KW-0479">Metal-binding</keyword>
<evidence type="ECO:0000313" key="15">
    <source>
        <dbReference type="Proteomes" id="UP000245423"/>
    </source>
</evidence>
<keyword evidence="15" id="KW-1185">Reference proteome</keyword>
<dbReference type="GO" id="GO:0008654">
    <property type="term" value="P:phospholipid biosynthetic process"/>
    <property type="evidence" value="ECO:0007669"/>
    <property type="project" value="UniProtKB-KW"/>
</dbReference>
<dbReference type="GO" id="GO:0005524">
    <property type="term" value="F:ATP binding"/>
    <property type="evidence" value="ECO:0007669"/>
    <property type="project" value="UniProtKB-KW"/>
</dbReference>
<keyword evidence="7 14" id="KW-0418">Kinase</keyword>
<evidence type="ECO:0000256" key="2">
    <source>
        <dbReference type="ARBA" id="ARBA00005983"/>
    </source>
</evidence>
<dbReference type="GO" id="GO:0004143">
    <property type="term" value="F:ATP-dependent diacylglycerol kinase activity"/>
    <property type="evidence" value="ECO:0007669"/>
    <property type="project" value="TreeGrafter"/>
</dbReference>
<keyword evidence="8" id="KW-0067">ATP-binding</keyword>
<dbReference type="OrthoDB" id="142078at2"/>
<dbReference type="NCBIfam" id="TIGR00147">
    <property type="entry name" value="YegS/Rv2252/BmrU family lipid kinase"/>
    <property type="match status" value="1"/>
</dbReference>
<evidence type="ECO:0000256" key="7">
    <source>
        <dbReference type="ARBA" id="ARBA00022777"/>
    </source>
</evidence>
<dbReference type="GO" id="GO:0005886">
    <property type="term" value="C:plasma membrane"/>
    <property type="evidence" value="ECO:0007669"/>
    <property type="project" value="TreeGrafter"/>
</dbReference>
<evidence type="ECO:0000256" key="1">
    <source>
        <dbReference type="ARBA" id="ARBA00001946"/>
    </source>
</evidence>
<dbReference type="SMART" id="SM00046">
    <property type="entry name" value="DAGKc"/>
    <property type="match status" value="1"/>
</dbReference>
<evidence type="ECO:0000313" key="14">
    <source>
        <dbReference type="EMBL" id="SHD78495.1"/>
    </source>
</evidence>
<sequence>MEKVKVICNPSSGRQTIQRRVDYLCNLLINDGYVVGKFNTMKKDDAMHEAMKACNEDWDFIIACGGDGTVNEVAKGIARCERKIPVAILSAGTVNDFANHMELPRNIDDFFQMIKNKKIKTVDLGKVNDEYFINVAAGGLLTNVGYQVPPEAKAIFGRMAYYMEGLKEIPKQKFKPIRVKFESEEYIKEEDILLFLISNSASIGGFKRLAPDANVSDGYLDVVIIKKSEVQDLAQIFINIFRGEHVNHPNVSYFKSKKILVDTAEDVVIDIDGEYGGKLPAVFEAEPNGFKIFVP</sequence>
<dbReference type="PANTHER" id="PTHR12358:SF106">
    <property type="entry name" value="LIPID KINASE YEGS"/>
    <property type="match status" value="1"/>
</dbReference>
<keyword evidence="6" id="KW-0547">Nucleotide-binding</keyword>
<dbReference type="SUPFAM" id="SSF111331">
    <property type="entry name" value="NAD kinase/diacylglycerol kinase-like"/>
    <property type="match status" value="1"/>
</dbReference>
<evidence type="ECO:0000256" key="8">
    <source>
        <dbReference type="ARBA" id="ARBA00022840"/>
    </source>
</evidence>
<comment type="similarity">
    <text evidence="2">Belongs to the diacylglycerol/lipid kinase family.</text>
</comment>
<dbReference type="RefSeq" id="WP_005587368.1">
    <property type="nucleotide sequence ID" value="NZ_LT669839.1"/>
</dbReference>
<dbReference type="GO" id="GO:0046872">
    <property type="term" value="F:metal ion binding"/>
    <property type="evidence" value="ECO:0007669"/>
    <property type="project" value="UniProtKB-KW"/>
</dbReference>
<evidence type="ECO:0000259" key="13">
    <source>
        <dbReference type="PROSITE" id="PS50146"/>
    </source>
</evidence>
<dbReference type="HOGENOM" id="CLU_045532_1_0_9"/>
<evidence type="ECO:0000256" key="12">
    <source>
        <dbReference type="ARBA" id="ARBA00023264"/>
    </source>
</evidence>
<dbReference type="EMBL" id="LT669839">
    <property type="protein sequence ID" value="SHD78495.1"/>
    <property type="molecule type" value="Genomic_DNA"/>
</dbReference>
<dbReference type="InterPro" id="IPR045540">
    <property type="entry name" value="YegS/DAGK_C"/>
</dbReference>